<dbReference type="EMBL" id="GL379835">
    <property type="protein sequence ID" value="EGT51811.1"/>
    <property type="molecule type" value="Genomic_DNA"/>
</dbReference>
<gene>
    <name evidence="1" type="ORF">CAEBREN_04285</name>
</gene>
<protein>
    <submittedName>
        <fullName evidence="1">Uncharacterized protein</fullName>
    </submittedName>
</protein>
<evidence type="ECO:0000313" key="1">
    <source>
        <dbReference type="EMBL" id="EGT51811.1"/>
    </source>
</evidence>
<organism evidence="2">
    <name type="scientific">Caenorhabditis brenneri</name>
    <name type="common">Nematode worm</name>
    <dbReference type="NCBI Taxonomy" id="135651"/>
    <lineage>
        <taxon>Eukaryota</taxon>
        <taxon>Metazoa</taxon>
        <taxon>Ecdysozoa</taxon>
        <taxon>Nematoda</taxon>
        <taxon>Chromadorea</taxon>
        <taxon>Rhabditida</taxon>
        <taxon>Rhabditina</taxon>
        <taxon>Rhabditomorpha</taxon>
        <taxon>Rhabditoidea</taxon>
        <taxon>Rhabditidae</taxon>
        <taxon>Peloderinae</taxon>
        <taxon>Caenorhabditis</taxon>
    </lineage>
</organism>
<dbReference type="Proteomes" id="UP000008068">
    <property type="component" value="Unassembled WGS sequence"/>
</dbReference>
<dbReference type="AlphaFoldDB" id="G0N3Q5"/>
<accession>G0N3Q5</accession>
<name>G0N3Q5_CAEBE</name>
<reference evidence="2" key="1">
    <citation type="submission" date="2011-07" db="EMBL/GenBank/DDBJ databases">
        <authorList>
            <consortium name="Caenorhabditis brenneri Sequencing and Analysis Consortium"/>
            <person name="Wilson R.K."/>
        </authorList>
    </citation>
    <scope>NUCLEOTIDE SEQUENCE [LARGE SCALE GENOMIC DNA]</scope>
    <source>
        <strain evidence="2">PB2801</strain>
    </source>
</reference>
<evidence type="ECO:0000313" key="2">
    <source>
        <dbReference type="Proteomes" id="UP000008068"/>
    </source>
</evidence>
<sequence length="136" mass="16129">MYQEAEKAIIDKFDEGKKKALEDLRSFSERKVASMKRVNVGFMENLRVMKKLREDVCKKEEMKIIVEIVDEVRRYKELEDNLAMNINKKGELCNFHGVGMFLPVMKLQFGRYWIERDAYEQSGLVCFHNVINNRSK</sequence>
<dbReference type="InParanoid" id="G0N3Q5"/>
<keyword evidence="2" id="KW-1185">Reference proteome</keyword>
<proteinExistence type="predicted"/>
<dbReference type="HOGENOM" id="CLU_1877258_0_0_1"/>